<dbReference type="PANTHER" id="PTHR15048:SF0">
    <property type="entry name" value="STARCH-BINDING DOMAIN-CONTAINING PROTEIN 1"/>
    <property type="match status" value="1"/>
</dbReference>
<dbReference type="EMBL" id="GBEZ01022665">
    <property type="protein sequence ID" value="JAC64183.1"/>
    <property type="molecule type" value="Transcribed_RNA"/>
</dbReference>
<dbReference type="InterPro" id="IPR013783">
    <property type="entry name" value="Ig-like_fold"/>
</dbReference>
<dbReference type="GO" id="GO:0016020">
    <property type="term" value="C:membrane"/>
    <property type="evidence" value="ECO:0007669"/>
    <property type="project" value="TreeGrafter"/>
</dbReference>
<reference evidence="3" key="1">
    <citation type="submission" date="2014-05" db="EMBL/GenBank/DDBJ databases">
        <title>The transcriptome of the halophilic microalga Tetraselmis sp. GSL018 isolated from the Great Salt Lake, Utah.</title>
        <authorList>
            <person name="Jinkerson R.E."/>
            <person name="D'Adamo S."/>
            <person name="Posewitz M.C."/>
        </authorList>
    </citation>
    <scope>NUCLEOTIDE SEQUENCE</scope>
    <source>
        <strain evidence="3">GSL018</strain>
    </source>
</reference>
<dbReference type="InterPro" id="IPR002044">
    <property type="entry name" value="CBM20"/>
</dbReference>
<evidence type="ECO:0000259" key="2">
    <source>
        <dbReference type="PROSITE" id="PS51166"/>
    </source>
</evidence>
<evidence type="ECO:0000313" key="3">
    <source>
        <dbReference type="EMBL" id="JAC64183.1"/>
    </source>
</evidence>
<dbReference type="AlphaFoldDB" id="A0A061QWW2"/>
<feature type="domain" description="CBM20" evidence="2">
    <location>
        <begin position="101"/>
        <end position="239"/>
    </location>
</feature>
<sequence length="308" mass="34583">MLCRSPEARLSAGFGCSLVQVLAQNRGSMACFAVTSTSNNAARPSSGRDLWSKPHGHGGTEGYEDEDPEEAALARAPDQQQFLEFPKVFARQVLRYNESDLENEPKVKVRLSVHYKCYNRQMLCIGGSNIPFGWSFLSIAKVPMSWTEGDVWTTEVEVPVGTRLEYKYVILEEQDWTKQENEDAEGVVTTFRVSPGETPDVQSITKKMAIVAWQPGPNRILVVPQEEEFAGMVPGEVREREPGPSRQERLPPDNRGAARNDVVYGTWEAIMLEEDSTPVLERRDVWGYGDWNARQSQGSPNPRNRFGS</sequence>
<feature type="compositionally biased region" description="Basic and acidic residues" evidence="1">
    <location>
        <begin position="236"/>
        <end position="258"/>
    </location>
</feature>
<evidence type="ECO:0000256" key="1">
    <source>
        <dbReference type="SAM" id="MobiDB-lite"/>
    </source>
</evidence>
<dbReference type="PROSITE" id="PS51166">
    <property type="entry name" value="CBM20"/>
    <property type="match status" value="1"/>
</dbReference>
<accession>A0A061QWW2</accession>
<dbReference type="PANTHER" id="PTHR15048">
    <property type="entry name" value="STARCH-BINDING DOMAIN-CONTAINING PROTEIN 1"/>
    <property type="match status" value="1"/>
</dbReference>
<dbReference type="GO" id="GO:2001070">
    <property type="term" value="F:starch binding"/>
    <property type="evidence" value="ECO:0007669"/>
    <property type="project" value="InterPro"/>
</dbReference>
<dbReference type="SUPFAM" id="SSF49452">
    <property type="entry name" value="Starch-binding domain-like"/>
    <property type="match status" value="1"/>
</dbReference>
<dbReference type="InterPro" id="IPR013784">
    <property type="entry name" value="Carb-bd-like_fold"/>
</dbReference>
<proteinExistence type="predicted"/>
<name>A0A061QWW2_9CHLO</name>
<gene>
    <name evidence="3" type="ORF">TSPGSL018_18882</name>
</gene>
<organism evidence="3">
    <name type="scientific">Tetraselmis sp. GSL018</name>
    <dbReference type="NCBI Taxonomy" id="582737"/>
    <lineage>
        <taxon>Eukaryota</taxon>
        <taxon>Viridiplantae</taxon>
        <taxon>Chlorophyta</taxon>
        <taxon>core chlorophytes</taxon>
        <taxon>Chlorodendrophyceae</taxon>
        <taxon>Chlorodendrales</taxon>
        <taxon>Chlorodendraceae</taxon>
        <taxon>Tetraselmis</taxon>
    </lineage>
</organism>
<feature type="region of interest" description="Disordered" evidence="1">
    <location>
        <begin position="234"/>
        <end position="258"/>
    </location>
</feature>
<protein>
    <recommendedName>
        <fullName evidence="2">CBM20 domain-containing protein</fullName>
    </recommendedName>
</protein>
<dbReference type="Gene3D" id="2.60.40.10">
    <property type="entry name" value="Immunoglobulins"/>
    <property type="match status" value="1"/>
</dbReference>
<feature type="region of interest" description="Disordered" evidence="1">
    <location>
        <begin position="38"/>
        <end position="68"/>
    </location>
</feature>
<dbReference type="Pfam" id="PF00686">
    <property type="entry name" value="CBM_20"/>
    <property type="match status" value="1"/>
</dbReference>